<dbReference type="GO" id="GO:0016747">
    <property type="term" value="F:acyltransferase activity, transferring groups other than amino-acyl groups"/>
    <property type="evidence" value="ECO:0007669"/>
    <property type="project" value="InterPro"/>
</dbReference>
<dbReference type="InterPro" id="IPR016181">
    <property type="entry name" value="Acyl_CoA_acyltransferase"/>
</dbReference>
<dbReference type="InterPro" id="IPR051531">
    <property type="entry name" value="N-acetyltransferase"/>
</dbReference>
<proteinExistence type="predicted"/>
<dbReference type="Proteomes" id="UP000789845">
    <property type="component" value="Unassembled WGS sequence"/>
</dbReference>
<evidence type="ECO:0000313" key="3">
    <source>
        <dbReference type="Proteomes" id="UP000789845"/>
    </source>
</evidence>
<comment type="caution">
    <text evidence="2">The sequence shown here is derived from an EMBL/GenBank/DDBJ whole genome shotgun (WGS) entry which is preliminary data.</text>
</comment>
<dbReference type="EMBL" id="CAKJTG010000006">
    <property type="protein sequence ID" value="CAG9607564.1"/>
    <property type="molecule type" value="Genomic_DNA"/>
</dbReference>
<dbReference type="RefSeq" id="WP_230495834.1">
    <property type="nucleotide sequence ID" value="NZ_CAKJTG010000006.1"/>
</dbReference>
<dbReference type="Pfam" id="PF13302">
    <property type="entry name" value="Acetyltransf_3"/>
    <property type="match status" value="1"/>
</dbReference>
<feature type="domain" description="N-acetyltransferase" evidence="1">
    <location>
        <begin position="9"/>
        <end position="169"/>
    </location>
</feature>
<organism evidence="2 3">
    <name type="scientific">Pseudoneobacillus rhizosphaerae</name>
    <dbReference type="NCBI Taxonomy" id="2880968"/>
    <lineage>
        <taxon>Bacteria</taxon>
        <taxon>Bacillati</taxon>
        <taxon>Bacillota</taxon>
        <taxon>Bacilli</taxon>
        <taxon>Bacillales</taxon>
        <taxon>Bacillaceae</taxon>
        <taxon>Pseudoneobacillus</taxon>
    </lineage>
</organism>
<gene>
    <name evidence="2" type="ORF">NEOCIP111885_01256</name>
</gene>
<dbReference type="Gene3D" id="3.40.630.30">
    <property type="match status" value="1"/>
</dbReference>
<dbReference type="AlphaFoldDB" id="A0A9C7G7V6"/>
<dbReference type="PROSITE" id="PS51186">
    <property type="entry name" value="GNAT"/>
    <property type="match status" value="1"/>
</dbReference>
<protein>
    <recommendedName>
        <fullName evidence="1">N-acetyltransferase domain-containing protein</fullName>
    </recommendedName>
</protein>
<name>A0A9C7G7V6_9BACI</name>
<dbReference type="InterPro" id="IPR000182">
    <property type="entry name" value="GNAT_dom"/>
</dbReference>
<reference evidence="2" key="1">
    <citation type="submission" date="2021-10" db="EMBL/GenBank/DDBJ databases">
        <authorList>
            <person name="Criscuolo A."/>
        </authorList>
    </citation>
    <scope>NUCLEOTIDE SEQUENCE</scope>
    <source>
        <strain evidence="2">CIP111885</strain>
    </source>
</reference>
<accession>A0A9C7G7V6</accession>
<keyword evidence="3" id="KW-1185">Reference proteome</keyword>
<evidence type="ECO:0000313" key="2">
    <source>
        <dbReference type="EMBL" id="CAG9607564.1"/>
    </source>
</evidence>
<dbReference type="PANTHER" id="PTHR43792:SF1">
    <property type="entry name" value="N-ACETYLTRANSFERASE DOMAIN-CONTAINING PROTEIN"/>
    <property type="match status" value="1"/>
</dbReference>
<evidence type="ECO:0000259" key="1">
    <source>
        <dbReference type="PROSITE" id="PS51186"/>
    </source>
</evidence>
<dbReference type="PANTHER" id="PTHR43792">
    <property type="entry name" value="GNAT FAMILY, PUTATIVE (AFU_ORTHOLOGUE AFUA_3G00765)-RELATED-RELATED"/>
    <property type="match status" value="1"/>
</dbReference>
<dbReference type="SUPFAM" id="SSF55729">
    <property type="entry name" value="Acyl-CoA N-acyltransferases (Nat)"/>
    <property type="match status" value="1"/>
</dbReference>
<sequence length="169" mass="19196">MTLIDTNRLVIRKITEQDFHFIFRLLNEPSWIKYIGDKGIKTETDAKNYIQTGPLQMYKDFGFGLFLVTLKENAVPIGLCGLIKRPSLENIDLGYAFLPEYTGKGYAFEATKAVIQYGKEQLSIDKIVAITTIDNLNSEKVLLKLGFSFDSLIKENNASEELKLFTMVL</sequence>